<keyword evidence="3" id="KW-0804">Transcription</keyword>
<evidence type="ECO:0000256" key="2">
    <source>
        <dbReference type="ARBA" id="ARBA00023125"/>
    </source>
</evidence>
<dbReference type="CDD" id="cd07377">
    <property type="entry name" value="WHTH_GntR"/>
    <property type="match status" value="1"/>
</dbReference>
<keyword evidence="2" id="KW-0238">DNA-binding</keyword>
<dbReference type="OrthoDB" id="9812290at2"/>
<dbReference type="EMBL" id="CP024923">
    <property type="protein sequence ID" value="ATY31581.1"/>
    <property type="molecule type" value="Genomic_DNA"/>
</dbReference>
<dbReference type="PANTHER" id="PTHR43537">
    <property type="entry name" value="TRANSCRIPTIONAL REGULATOR, GNTR FAMILY"/>
    <property type="match status" value="1"/>
</dbReference>
<evidence type="ECO:0000256" key="1">
    <source>
        <dbReference type="ARBA" id="ARBA00023015"/>
    </source>
</evidence>
<dbReference type="Pfam" id="PF00392">
    <property type="entry name" value="GntR"/>
    <property type="match status" value="1"/>
</dbReference>
<dbReference type="PROSITE" id="PS50949">
    <property type="entry name" value="HTH_GNTR"/>
    <property type="match status" value="1"/>
</dbReference>
<dbReference type="Gene3D" id="1.10.10.10">
    <property type="entry name" value="Winged helix-like DNA-binding domain superfamily/Winged helix DNA-binding domain"/>
    <property type="match status" value="1"/>
</dbReference>
<reference evidence="5 6" key="1">
    <citation type="submission" date="2017-11" db="EMBL/GenBank/DDBJ databases">
        <title>Complete genome sequence of Sphingomonas sp. Strain Cra20, a psychrotolerant potential plant growth promoting rhizobacteria.</title>
        <authorList>
            <person name="Luo Y."/>
        </authorList>
    </citation>
    <scope>NUCLEOTIDE SEQUENCE [LARGE SCALE GENOMIC DNA]</scope>
    <source>
        <strain evidence="5 6">Cra20</strain>
    </source>
</reference>
<sequence length="216" mass="23936">MSIVVRTLAERVFEIVREQIVTGQLPNNLPIRQDALATELGVSKIPLREALARLEQEGLLTSHANRGYFVQPMSAQQVDEIYVLRLAIEPPAAVYAAERATEADHAAAIEAFHKLDGAATSNLAEVAVRNRDFHTALVRPGGRLLTTQLVERLSILAERYVVAHLQPAGRESRAHTEHQDLIDAWLARDGARLTTLLTEHLQGTLDDLRQQFESTA</sequence>
<feature type="domain" description="HTH gntR-type" evidence="4">
    <location>
        <begin position="6"/>
        <end position="73"/>
    </location>
</feature>
<dbReference type="SMART" id="SM00895">
    <property type="entry name" value="FCD"/>
    <property type="match status" value="1"/>
</dbReference>
<dbReference type="GO" id="GO:0003677">
    <property type="term" value="F:DNA binding"/>
    <property type="evidence" value="ECO:0007669"/>
    <property type="project" value="UniProtKB-KW"/>
</dbReference>
<dbReference type="InterPro" id="IPR000524">
    <property type="entry name" value="Tscrpt_reg_HTH_GntR"/>
</dbReference>
<dbReference type="InterPro" id="IPR011711">
    <property type="entry name" value="GntR_C"/>
</dbReference>
<dbReference type="InterPro" id="IPR036388">
    <property type="entry name" value="WH-like_DNA-bd_sf"/>
</dbReference>
<dbReference type="InterPro" id="IPR036390">
    <property type="entry name" value="WH_DNA-bd_sf"/>
</dbReference>
<evidence type="ECO:0000259" key="4">
    <source>
        <dbReference type="PROSITE" id="PS50949"/>
    </source>
</evidence>
<dbReference type="Gene3D" id="1.20.120.530">
    <property type="entry name" value="GntR ligand-binding domain-like"/>
    <property type="match status" value="1"/>
</dbReference>
<keyword evidence="6" id="KW-1185">Reference proteome</keyword>
<evidence type="ECO:0000256" key="3">
    <source>
        <dbReference type="ARBA" id="ARBA00023163"/>
    </source>
</evidence>
<protein>
    <submittedName>
        <fullName evidence="5">GntR family transcriptional regulator</fullName>
    </submittedName>
</protein>
<dbReference type="RefSeq" id="WP_100281390.1">
    <property type="nucleotide sequence ID" value="NZ_CP024923.1"/>
</dbReference>
<organism evidence="5 6">
    <name type="scientific">Sphingomonas psychrotolerans</name>
    <dbReference type="NCBI Taxonomy" id="1327635"/>
    <lineage>
        <taxon>Bacteria</taxon>
        <taxon>Pseudomonadati</taxon>
        <taxon>Pseudomonadota</taxon>
        <taxon>Alphaproteobacteria</taxon>
        <taxon>Sphingomonadales</taxon>
        <taxon>Sphingomonadaceae</taxon>
        <taxon>Sphingomonas</taxon>
    </lineage>
</organism>
<proteinExistence type="predicted"/>
<evidence type="ECO:0000313" key="5">
    <source>
        <dbReference type="EMBL" id="ATY31581.1"/>
    </source>
</evidence>
<dbReference type="SUPFAM" id="SSF48008">
    <property type="entry name" value="GntR ligand-binding domain-like"/>
    <property type="match status" value="1"/>
</dbReference>
<evidence type="ECO:0000313" key="6">
    <source>
        <dbReference type="Proteomes" id="UP000229081"/>
    </source>
</evidence>
<keyword evidence="1" id="KW-0805">Transcription regulation</keyword>
<dbReference type="PANTHER" id="PTHR43537:SF5">
    <property type="entry name" value="UXU OPERON TRANSCRIPTIONAL REGULATOR"/>
    <property type="match status" value="1"/>
</dbReference>
<dbReference type="SUPFAM" id="SSF46785">
    <property type="entry name" value="Winged helix' DNA-binding domain"/>
    <property type="match status" value="1"/>
</dbReference>
<gene>
    <name evidence="5" type="ORF">CVN68_05995</name>
</gene>
<dbReference type="Proteomes" id="UP000229081">
    <property type="component" value="Chromosome"/>
</dbReference>
<dbReference type="AlphaFoldDB" id="A0A2K8MK57"/>
<dbReference type="SMART" id="SM00345">
    <property type="entry name" value="HTH_GNTR"/>
    <property type="match status" value="1"/>
</dbReference>
<name>A0A2K8MK57_9SPHN</name>
<dbReference type="GO" id="GO:0003700">
    <property type="term" value="F:DNA-binding transcription factor activity"/>
    <property type="evidence" value="ECO:0007669"/>
    <property type="project" value="InterPro"/>
</dbReference>
<dbReference type="Pfam" id="PF07729">
    <property type="entry name" value="FCD"/>
    <property type="match status" value="1"/>
</dbReference>
<dbReference type="InterPro" id="IPR008920">
    <property type="entry name" value="TF_FadR/GntR_C"/>
</dbReference>
<accession>A0A2K8MK57</accession>
<dbReference type="KEGG" id="sphc:CVN68_05995"/>